<evidence type="ECO:0000313" key="2">
    <source>
        <dbReference type="Proteomes" id="UP001251528"/>
    </source>
</evidence>
<organism evidence="1 2">
    <name type="scientific">Conoideocrella luteorostrata</name>
    <dbReference type="NCBI Taxonomy" id="1105319"/>
    <lineage>
        <taxon>Eukaryota</taxon>
        <taxon>Fungi</taxon>
        <taxon>Dikarya</taxon>
        <taxon>Ascomycota</taxon>
        <taxon>Pezizomycotina</taxon>
        <taxon>Sordariomycetes</taxon>
        <taxon>Hypocreomycetidae</taxon>
        <taxon>Hypocreales</taxon>
        <taxon>Clavicipitaceae</taxon>
        <taxon>Conoideocrella</taxon>
    </lineage>
</organism>
<evidence type="ECO:0000313" key="1">
    <source>
        <dbReference type="EMBL" id="KAK2590406.1"/>
    </source>
</evidence>
<keyword evidence="2" id="KW-1185">Reference proteome</keyword>
<accession>A0AAJ0CGR3</accession>
<comment type="caution">
    <text evidence="1">The sequence shown here is derived from an EMBL/GenBank/DDBJ whole genome shotgun (WGS) entry which is preliminary data.</text>
</comment>
<proteinExistence type="predicted"/>
<dbReference type="Proteomes" id="UP001251528">
    <property type="component" value="Unassembled WGS sequence"/>
</dbReference>
<reference evidence="1" key="1">
    <citation type="submission" date="2023-06" db="EMBL/GenBank/DDBJ databases">
        <title>Conoideocrella luteorostrata (Hypocreales: Clavicipitaceae), a potential biocontrol fungus for elongate hemlock scale in United States Christmas tree production areas.</title>
        <authorList>
            <person name="Barrett H."/>
            <person name="Lovett B."/>
            <person name="Macias A.M."/>
            <person name="Stajich J.E."/>
            <person name="Kasson M.T."/>
        </authorList>
    </citation>
    <scope>NUCLEOTIDE SEQUENCE</scope>
    <source>
        <strain evidence="1">ARSEF 14590</strain>
    </source>
</reference>
<protein>
    <submittedName>
        <fullName evidence="1">Uncharacterized protein</fullName>
    </submittedName>
</protein>
<sequence length="174" mass="19653">MSLEIVLLNTFHLDSWSDQSIPNLLAIENVVLVSPGESSLPSQLKTRGKMPCRHPRLCQVDIYIYKPSVVYQLLNPRLRILIKQDSITLYDDDFDLGPDGDAILHRIFQRMVEAGYEDGADLLRSRDVYSTSDPTASFRRRTTSAAMVDFPESGGPAEAMTFRRKRLSFSLSSL</sequence>
<name>A0AAJ0CGR3_9HYPO</name>
<dbReference type="EMBL" id="JASWJB010000443">
    <property type="protein sequence ID" value="KAK2590406.1"/>
    <property type="molecule type" value="Genomic_DNA"/>
</dbReference>
<gene>
    <name evidence="1" type="ORF">QQS21_011911</name>
</gene>
<dbReference type="AlphaFoldDB" id="A0AAJ0CGR3"/>